<protein>
    <submittedName>
        <fullName evidence="1">Uncharacterized protein</fullName>
    </submittedName>
</protein>
<evidence type="ECO:0000313" key="1">
    <source>
        <dbReference type="EMBL" id="CAD7264031.1"/>
    </source>
</evidence>
<proteinExistence type="predicted"/>
<accession>A0A7R9B0G0</accession>
<organism evidence="1">
    <name type="scientific">Timema shepardi</name>
    <name type="common">Walking stick</name>
    <dbReference type="NCBI Taxonomy" id="629360"/>
    <lineage>
        <taxon>Eukaryota</taxon>
        <taxon>Metazoa</taxon>
        <taxon>Ecdysozoa</taxon>
        <taxon>Arthropoda</taxon>
        <taxon>Hexapoda</taxon>
        <taxon>Insecta</taxon>
        <taxon>Pterygota</taxon>
        <taxon>Neoptera</taxon>
        <taxon>Polyneoptera</taxon>
        <taxon>Phasmatodea</taxon>
        <taxon>Timematodea</taxon>
        <taxon>Timematoidea</taxon>
        <taxon>Timematidae</taxon>
        <taxon>Timema</taxon>
    </lineage>
</organism>
<reference evidence="1" key="1">
    <citation type="submission" date="2020-11" db="EMBL/GenBank/DDBJ databases">
        <authorList>
            <person name="Tran Van P."/>
        </authorList>
    </citation>
    <scope>NUCLEOTIDE SEQUENCE</scope>
</reference>
<gene>
    <name evidence="1" type="ORF">TSIB3V08_LOCUS8096</name>
</gene>
<name>A0A7R9B0G0_TIMSH</name>
<sequence length="301" mass="33397">MMKVKKTCCGTRDKSTSNDLDYERIKAPSVTTSSDLEYNNDEVSETTVSSLCVSPDKPSCSSEMSACKQAIPIESLQDVGEDSANIFGLRVPCSQHNEPSSLLSQFSRLKHYLFIQVAPHLSSRVLKTQDWGAPDIISSIQVLCPHSQSGTLLQHLVLKTPYAIEEVSTDARKKADYIVNNLHGITWDSGDVDYSLLESLISRATTRAETIYVKGEENKKFLVKYTSTPIVDLFDRGCSSLKTLKFGRNMCMAHSSVWNFCSAPITWGLRDRMIEDGHAHHQTCAENKPVAPFCTVGCFPC</sequence>
<dbReference type="EMBL" id="OC004061">
    <property type="protein sequence ID" value="CAD7264031.1"/>
    <property type="molecule type" value="Genomic_DNA"/>
</dbReference>
<dbReference type="AlphaFoldDB" id="A0A7R9B0G0"/>